<dbReference type="Proteomes" id="UP001234581">
    <property type="component" value="Unassembled WGS sequence"/>
</dbReference>
<evidence type="ECO:0000313" key="3">
    <source>
        <dbReference type="EMBL" id="KAJ8655708.1"/>
    </source>
</evidence>
<feature type="compositionally biased region" description="Low complexity" evidence="2">
    <location>
        <begin position="1201"/>
        <end position="1236"/>
    </location>
</feature>
<comment type="caution">
    <text evidence="3">The sequence shown here is derived from an EMBL/GenBank/DDBJ whole genome shotgun (WGS) entry which is preliminary data.</text>
</comment>
<proteinExistence type="predicted"/>
<feature type="compositionally biased region" description="Low complexity" evidence="2">
    <location>
        <begin position="580"/>
        <end position="592"/>
    </location>
</feature>
<keyword evidence="4" id="KW-1185">Reference proteome</keyword>
<reference evidence="3 4" key="1">
    <citation type="submission" date="2023-03" db="EMBL/GenBank/DDBJ databases">
        <title>Genome sequence of Lichtheimia ornata CBS 291.66.</title>
        <authorList>
            <person name="Mohabir J.T."/>
            <person name="Shea T.P."/>
            <person name="Kurbessoian T."/>
            <person name="Berby B."/>
            <person name="Fontaine J."/>
            <person name="Livny J."/>
            <person name="Gnirke A."/>
            <person name="Stajich J.E."/>
            <person name="Cuomo C.A."/>
        </authorList>
    </citation>
    <scope>NUCLEOTIDE SEQUENCE [LARGE SCALE GENOMIC DNA]</scope>
    <source>
        <strain evidence="3">CBS 291.66</strain>
    </source>
</reference>
<organism evidence="3 4">
    <name type="scientific">Lichtheimia ornata</name>
    <dbReference type="NCBI Taxonomy" id="688661"/>
    <lineage>
        <taxon>Eukaryota</taxon>
        <taxon>Fungi</taxon>
        <taxon>Fungi incertae sedis</taxon>
        <taxon>Mucoromycota</taxon>
        <taxon>Mucoromycotina</taxon>
        <taxon>Mucoromycetes</taxon>
        <taxon>Mucorales</taxon>
        <taxon>Lichtheimiaceae</taxon>
        <taxon>Lichtheimia</taxon>
    </lineage>
</organism>
<dbReference type="GeneID" id="83216000"/>
<feature type="region of interest" description="Disordered" evidence="2">
    <location>
        <begin position="311"/>
        <end position="359"/>
    </location>
</feature>
<feature type="compositionally biased region" description="Low complexity" evidence="2">
    <location>
        <begin position="1068"/>
        <end position="1098"/>
    </location>
</feature>
<feature type="compositionally biased region" description="Low complexity" evidence="2">
    <location>
        <begin position="324"/>
        <end position="339"/>
    </location>
</feature>
<evidence type="ECO:0000313" key="4">
    <source>
        <dbReference type="Proteomes" id="UP001234581"/>
    </source>
</evidence>
<accession>A0AAD7UZ46</accession>
<feature type="coiled-coil region" evidence="1">
    <location>
        <begin position="907"/>
        <end position="980"/>
    </location>
</feature>
<feature type="region of interest" description="Disordered" evidence="2">
    <location>
        <begin position="178"/>
        <end position="202"/>
    </location>
</feature>
<sequence length="1462" mass="163135">MSALNQRLHDVLMYQWAEYPETLKVFPKNVADLRTRCGNAMLAFQSMPGTNEVLKEQERRLRRMGLRVEKAATQDCASTTISMLNGSTPSAINLAVGKTALPVHGDQLVFAISNLMQVDIFYFSTRAQPRLITPRNPLASSHERPCIAILHHVDSYAGTSQWFNICVDESKTNVPLISPQGASSVSKPYPTPPAFSRSETGSTKSRKAYTKVDISSERLISTLEEHLKRYISNLYQTKVENGKEKFDNFFQKQLKLKNLPMVKQGVYDELFGDDTDKHPAAAWLSSALRKIDGYDAIGRYREIVTAFQHQQMEVEEGSEKRASDSNSSSGSSSSSSGSSSDDEGGSIQQEGNTKTIQETKIETATMSLKALLREDVSFHDIKQRLEEEKSRLAMDFQSLSTCVGKAVDMLSKGELNQLCGYAQPVSSEIDIKDVAKDFDFGDGATTTIAVVPVQSNVSSYQDQKLFEHGHFSNLLSGCVSNSINEGKERSVYKEIRRLLLPQLDQSDKNHEQFWFNQAVADMLTEFTTSFKKMWTRSRLERDLRVSILGLLRVRLAPQRLQRYIEYRRNAGKKKSEAKEASSNASLSQSQQKKQQRSLMRRIGAAVIKGRPSKVIQKLYGRLVQLTEASMTTSTQSDCQSEREADDGYDPFNLPHAEEEFEEDVDEDKGEKSKESTSKTLRALVAILKRLLQSGSTGKVFTKEDITKAAFKGTTLSCEEATAAADIANFLNPFVPKNEALQDITVLNGVAIATIANVVVNLVQPQQNQWKLTPTSSQSRGLPLSSAALYQILRKEYEIPRGGSGGYISSVHQARKAKKELFQAFFDVEKMEQFLSSRGLTPYWRIIYVDQWRIRIVGRRTVYRDPMMTRKKKKKKKVLRSAGKRKAGGSRRVNSKRHKGEAMDDAQVEGVNQELKETRLALAKARREHTKMERERADLGRAFREEKKKKKRWNSALYSQLKEARKAVNDHYVKIDKLKEKSSRLAQQLYNMQRGSGNTETKTKLDGSKRKAASMIKQHIKGERTIALTGTDPGIVTTATIAIVPAAEHIRHIQDIASLETSDEEKVQSSSPSKHVDPSSSSQHGSPSFSSPSVELPLSAQHDPSSFSSPSVELPLSAQHEPQLFSSPSVELPLSAQHDPSSFSSPSVELPLSAQHEPQLFSSPSVELPLSAQHDPSSFSSPSVELPLSIQHAVEPLATSFTPSHSSTQPQHSPHLFDEPSTTKSTQQKSSSQPTKTATVNLTTKLVSDRTFSTIHRRQREWRERHKMDTSSTKQAKQTRTREIRRNRFYCKFGSNVRHKAAADGEKKAASIINFYGSWTGRNSRIKGHARGGSQSKLQQRMNAPENDHLLVVDEYNTTKTCGSCLHGVELQWQRKKDGTFKRCKGAVNCPNPRCPRRLASNQTTKSRDASGAENIALSGLSRIMSKDSKPLPAFQRGGNTTAYELATPFQQLTTSGASTGHH</sequence>
<feature type="region of interest" description="Disordered" evidence="2">
    <location>
        <begin position="868"/>
        <end position="907"/>
    </location>
</feature>
<keyword evidence="1" id="KW-0175">Coiled coil</keyword>
<dbReference type="CDD" id="cd22541">
    <property type="entry name" value="SP5_N"/>
    <property type="match status" value="1"/>
</dbReference>
<feature type="compositionally biased region" description="Polar residues" evidence="2">
    <location>
        <begin position="347"/>
        <end position="359"/>
    </location>
</feature>
<feature type="compositionally biased region" description="Polar residues" evidence="2">
    <location>
        <begin position="1137"/>
        <end position="1146"/>
    </location>
</feature>
<feature type="region of interest" description="Disordered" evidence="2">
    <location>
        <begin position="630"/>
        <end position="653"/>
    </location>
</feature>
<evidence type="ECO:0000256" key="2">
    <source>
        <dbReference type="SAM" id="MobiDB-lite"/>
    </source>
</evidence>
<protein>
    <submittedName>
        <fullName evidence="3">Uncharacterized protein</fullName>
    </submittedName>
</protein>
<dbReference type="EMBL" id="JARTCD010000046">
    <property type="protein sequence ID" value="KAJ8655708.1"/>
    <property type="molecule type" value="Genomic_DNA"/>
</dbReference>
<dbReference type="RefSeq" id="XP_058340621.1">
    <property type="nucleotide sequence ID" value="XM_058488596.1"/>
</dbReference>
<feature type="region of interest" description="Disordered" evidence="2">
    <location>
        <begin position="571"/>
        <end position="597"/>
    </location>
</feature>
<feature type="region of interest" description="Disordered" evidence="2">
    <location>
        <begin position="1199"/>
        <end position="1239"/>
    </location>
</feature>
<evidence type="ECO:0000256" key="1">
    <source>
        <dbReference type="SAM" id="Coils"/>
    </source>
</evidence>
<gene>
    <name evidence="3" type="ORF">O0I10_008593</name>
</gene>
<feature type="compositionally biased region" description="Basic residues" evidence="2">
    <location>
        <begin position="868"/>
        <end position="898"/>
    </location>
</feature>
<name>A0AAD7UZ46_9FUNG</name>
<feature type="compositionally biased region" description="Polar residues" evidence="2">
    <location>
        <begin position="1101"/>
        <end position="1110"/>
    </location>
</feature>
<feature type="region of interest" description="Disordered" evidence="2">
    <location>
        <begin position="1261"/>
        <end position="1280"/>
    </location>
</feature>
<feature type="region of interest" description="Disordered" evidence="2">
    <location>
        <begin position="1059"/>
        <end position="1157"/>
    </location>
</feature>